<dbReference type="OrthoDB" id="61815at2759"/>
<organism evidence="7 8">
    <name type="scientific">Tuber magnatum</name>
    <name type="common">white Piedmont truffle</name>
    <dbReference type="NCBI Taxonomy" id="42249"/>
    <lineage>
        <taxon>Eukaryota</taxon>
        <taxon>Fungi</taxon>
        <taxon>Dikarya</taxon>
        <taxon>Ascomycota</taxon>
        <taxon>Pezizomycotina</taxon>
        <taxon>Pezizomycetes</taxon>
        <taxon>Pezizales</taxon>
        <taxon>Tuberaceae</taxon>
        <taxon>Tuber</taxon>
    </lineage>
</organism>
<dbReference type="GO" id="GO:0005525">
    <property type="term" value="F:GTP binding"/>
    <property type="evidence" value="ECO:0007669"/>
    <property type="project" value="UniProtKB-KW"/>
</dbReference>
<feature type="region of interest" description="Disordered" evidence="5">
    <location>
        <begin position="147"/>
        <end position="167"/>
    </location>
</feature>
<dbReference type="GO" id="GO:0000054">
    <property type="term" value="P:ribosomal subunit export from nucleus"/>
    <property type="evidence" value="ECO:0007669"/>
    <property type="project" value="TreeGrafter"/>
</dbReference>
<dbReference type="Gene3D" id="3.40.50.300">
    <property type="entry name" value="P-loop containing nucleotide triphosphate hydrolases"/>
    <property type="match status" value="1"/>
</dbReference>
<keyword evidence="3" id="KW-0378">Hydrolase</keyword>
<protein>
    <recommendedName>
        <fullName evidence="6">G domain-containing protein</fullName>
    </recommendedName>
</protein>
<dbReference type="EMBL" id="PYWC01000026">
    <property type="protein sequence ID" value="PWW77151.1"/>
    <property type="molecule type" value="Genomic_DNA"/>
</dbReference>
<dbReference type="SUPFAM" id="SSF52540">
    <property type="entry name" value="P-loop containing nucleoside triphosphate hydrolases"/>
    <property type="match status" value="1"/>
</dbReference>
<feature type="compositionally biased region" description="Basic residues" evidence="5">
    <location>
        <begin position="154"/>
        <end position="167"/>
    </location>
</feature>
<evidence type="ECO:0000256" key="2">
    <source>
        <dbReference type="ARBA" id="ARBA00022741"/>
    </source>
</evidence>
<evidence type="ECO:0000256" key="1">
    <source>
        <dbReference type="ARBA" id="ARBA00022490"/>
    </source>
</evidence>
<gene>
    <name evidence="7" type="ORF">C7212DRAFT_362821</name>
</gene>
<keyword evidence="2" id="KW-0547">Nucleotide-binding</keyword>
<dbReference type="InterPro" id="IPR043358">
    <property type="entry name" value="GNL1-like"/>
</dbReference>
<dbReference type="InterPro" id="IPR006073">
    <property type="entry name" value="GTP-bd"/>
</dbReference>
<evidence type="ECO:0000313" key="8">
    <source>
        <dbReference type="Proteomes" id="UP000246991"/>
    </source>
</evidence>
<evidence type="ECO:0000259" key="6">
    <source>
        <dbReference type="Pfam" id="PF01926"/>
    </source>
</evidence>
<keyword evidence="8" id="KW-1185">Reference proteome</keyword>
<reference evidence="7 8" key="1">
    <citation type="submission" date="2018-03" db="EMBL/GenBank/DDBJ databases">
        <title>Genomes of Pezizomycetes fungi and the evolution of truffles.</title>
        <authorList>
            <person name="Murat C."/>
            <person name="Payen T."/>
            <person name="Noel B."/>
            <person name="Kuo A."/>
            <person name="Martin F.M."/>
        </authorList>
    </citation>
    <scope>NUCLEOTIDE SEQUENCE [LARGE SCALE GENOMIC DNA]</scope>
    <source>
        <strain evidence="7">091103-1</strain>
    </source>
</reference>
<evidence type="ECO:0000313" key="7">
    <source>
        <dbReference type="EMBL" id="PWW77151.1"/>
    </source>
</evidence>
<dbReference type="PANTHER" id="PTHR45709">
    <property type="entry name" value="LARGE SUBUNIT GTPASE 1 HOMOLOG-RELATED"/>
    <property type="match status" value="1"/>
</dbReference>
<dbReference type="STRING" id="42249.A0A317SVJ8"/>
<comment type="caution">
    <text evidence="7">The sequence shown here is derived from an EMBL/GenBank/DDBJ whole genome shotgun (WGS) entry which is preliminary data.</text>
</comment>
<name>A0A317SVJ8_9PEZI</name>
<dbReference type="GO" id="GO:0005829">
    <property type="term" value="C:cytosol"/>
    <property type="evidence" value="ECO:0007669"/>
    <property type="project" value="TreeGrafter"/>
</dbReference>
<accession>A0A317SVJ8</accession>
<proteinExistence type="predicted"/>
<dbReference type="Proteomes" id="UP000246991">
    <property type="component" value="Unassembled WGS sequence"/>
</dbReference>
<dbReference type="AlphaFoldDB" id="A0A317SVJ8"/>
<sequence length="167" mass="18998">MFRCEDLEGYVKEVDQRETNLLLVNKADLMTAEQRSAWADYFEKEGISYRFFSAALVKQTNEEYYSVDEEEEPVEEEVVVVVEEEKEELKIRILTVDELEEVFLEHAPIVKDEDPESPRKTQIGLAGYPNVGKSSTINALIGAKKVSVSSTPGKAKHFHKPSTSARR</sequence>
<keyword evidence="4" id="KW-0342">GTP-binding</keyword>
<evidence type="ECO:0000256" key="4">
    <source>
        <dbReference type="ARBA" id="ARBA00023134"/>
    </source>
</evidence>
<evidence type="ECO:0000256" key="5">
    <source>
        <dbReference type="SAM" id="MobiDB-lite"/>
    </source>
</evidence>
<dbReference type="PANTHER" id="PTHR45709:SF2">
    <property type="entry name" value="LARGE SUBUNIT GTPASE 1 HOMOLOG"/>
    <property type="match status" value="1"/>
</dbReference>
<dbReference type="GO" id="GO:0003924">
    <property type="term" value="F:GTPase activity"/>
    <property type="evidence" value="ECO:0007669"/>
    <property type="project" value="InterPro"/>
</dbReference>
<feature type="domain" description="G" evidence="6">
    <location>
        <begin position="122"/>
        <end position="158"/>
    </location>
</feature>
<keyword evidence="1" id="KW-0963">Cytoplasm</keyword>
<dbReference type="Pfam" id="PF01926">
    <property type="entry name" value="MMR_HSR1"/>
    <property type="match status" value="1"/>
</dbReference>
<dbReference type="InterPro" id="IPR027417">
    <property type="entry name" value="P-loop_NTPase"/>
</dbReference>
<evidence type="ECO:0000256" key="3">
    <source>
        <dbReference type="ARBA" id="ARBA00022801"/>
    </source>
</evidence>